<gene>
    <name evidence="2" type="ORF">EKPJFOCH_4346</name>
</gene>
<protein>
    <recommendedName>
        <fullName evidence="1">Hedgehog/Intein (Hint) domain-containing protein</fullName>
    </recommendedName>
</protein>
<reference evidence="2" key="2">
    <citation type="submission" date="2021-08" db="EMBL/GenBank/DDBJ databases">
        <authorList>
            <person name="Tani A."/>
            <person name="Ola A."/>
            <person name="Ogura Y."/>
            <person name="Katsura K."/>
            <person name="Hayashi T."/>
        </authorList>
    </citation>
    <scope>NUCLEOTIDE SEQUENCE</scope>
    <source>
        <strain evidence="2">DSM 23674</strain>
    </source>
</reference>
<keyword evidence="3" id="KW-1185">Reference proteome</keyword>
<reference evidence="2" key="1">
    <citation type="journal article" date="2021" name="Front. Microbiol.">
        <title>Comprehensive Comparative Genomics and Phenotyping of Methylobacterium Species.</title>
        <authorList>
            <person name="Alessa O."/>
            <person name="Ogura Y."/>
            <person name="Fujitani Y."/>
            <person name="Takami H."/>
            <person name="Hayashi T."/>
            <person name="Sahin N."/>
            <person name="Tani A."/>
        </authorList>
    </citation>
    <scope>NUCLEOTIDE SEQUENCE</scope>
    <source>
        <strain evidence="2">DSM 23674</strain>
    </source>
</reference>
<comment type="caution">
    <text evidence="2">The sequence shown here is derived from an EMBL/GenBank/DDBJ whole genome shotgun (WGS) entry which is preliminary data.</text>
</comment>
<dbReference type="EMBL" id="BPRA01000032">
    <property type="protein sequence ID" value="GJE57825.1"/>
    <property type="molecule type" value="Genomic_DNA"/>
</dbReference>
<accession>A0ABQ4TVD0</accession>
<proteinExistence type="predicted"/>
<dbReference type="Pfam" id="PF13403">
    <property type="entry name" value="Hint_2"/>
    <property type="match status" value="1"/>
</dbReference>
<dbReference type="InterPro" id="IPR028992">
    <property type="entry name" value="Hedgehog/Intein_dom"/>
</dbReference>
<name>A0ABQ4TVD0_9HYPH</name>
<organism evidence="2 3">
    <name type="scientific">Methylobacterium thuringiense</name>
    <dbReference type="NCBI Taxonomy" id="1003091"/>
    <lineage>
        <taxon>Bacteria</taxon>
        <taxon>Pseudomonadati</taxon>
        <taxon>Pseudomonadota</taxon>
        <taxon>Alphaproteobacteria</taxon>
        <taxon>Hyphomicrobiales</taxon>
        <taxon>Methylobacteriaceae</taxon>
        <taxon>Methylobacterium</taxon>
    </lineage>
</organism>
<evidence type="ECO:0000313" key="3">
    <source>
        <dbReference type="Proteomes" id="UP001055101"/>
    </source>
</evidence>
<feature type="domain" description="Hedgehog/Intein (Hint)" evidence="1">
    <location>
        <begin position="1"/>
        <end position="81"/>
    </location>
</feature>
<evidence type="ECO:0000259" key="1">
    <source>
        <dbReference type="Pfam" id="PF13403"/>
    </source>
</evidence>
<sequence>MPIRISAGALGENRPSRDLLVSPAHNLCFDVMGEILVPAVALLNGTTITQEDVEAVTYWHVELDSHDLLIAEGQYAESYLDMGNRGFFVEGDVINLYSRPDGQLASRTRADYCRPFHAEGAFVAVVRAQLQARAERLGWRLVDEPWADLHLMVDGKRVEADKHGLVARFPVPASAADIWIVTQTSAPREIGLNADSRRLGICLDSIAIDDAEGAKSSIALDDARLSDGFHPFEETGHRWTAGRARLPAALLEGRRGTVFLRIELAGKALPRWVAVQKAEAEREVAAMAA</sequence>
<dbReference type="Proteomes" id="UP001055101">
    <property type="component" value="Unassembled WGS sequence"/>
</dbReference>
<evidence type="ECO:0000313" key="2">
    <source>
        <dbReference type="EMBL" id="GJE57825.1"/>
    </source>
</evidence>